<evidence type="ECO:0000256" key="6">
    <source>
        <dbReference type="RuleBase" id="RU910716"/>
    </source>
</evidence>
<evidence type="ECO:0000256" key="1">
    <source>
        <dbReference type="ARBA" id="ARBA00004141"/>
    </source>
</evidence>
<reference evidence="7" key="1">
    <citation type="journal article" date="2023" name="Insect Mol. Biol.">
        <title>Genome sequencing provides insights into the evolution of gene families encoding plant cell wall-degrading enzymes in longhorned beetles.</title>
        <authorList>
            <person name="Shin N.R."/>
            <person name="Okamura Y."/>
            <person name="Kirsch R."/>
            <person name="Pauchet Y."/>
        </authorList>
    </citation>
    <scope>NUCLEOTIDE SEQUENCE</scope>
    <source>
        <strain evidence="7">MMC_N1</strain>
    </source>
</reference>
<comment type="similarity">
    <text evidence="2 6">Belongs to the XK family.</text>
</comment>
<proteinExistence type="inferred from homology"/>
<protein>
    <recommendedName>
        <fullName evidence="6">XK-related protein</fullName>
    </recommendedName>
</protein>
<evidence type="ECO:0000256" key="5">
    <source>
        <dbReference type="ARBA" id="ARBA00023136"/>
    </source>
</evidence>
<keyword evidence="3 6" id="KW-0812">Transmembrane</keyword>
<evidence type="ECO:0000256" key="4">
    <source>
        <dbReference type="ARBA" id="ARBA00022989"/>
    </source>
</evidence>
<comment type="subcellular location">
    <subcellularLocation>
        <location evidence="1 6">Membrane</location>
        <topology evidence="1 6">Multi-pass membrane protein</topology>
    </subcellularLocation>
</comment>
<dbReference type="EMBL" id="JAPWTJ010001520">
    <property type="protein sequence ID" value="KAJ8971150.1"/>
    <property type="molecule type" value="Genomic_DNA"/>
</dbReference>
<keyword evidence="8" id="KW-1185">Reference proteome</keyword>
<comment type="caution">
    <text evidence="7">The sequence shown here is derived from an EMBL/GenBank/DDBJ whole genome shotgun (WGS) entry which is preliminary data.</text>
</comment>
<feature type="transmembrane region" description="Helical" evidence="6">
    <location>
        <begin position="21"/>
        <end position="37"/>
    </location>
</feature>
<keyword evidence="4 6" id="KW-1133">Transmembrane helix</keyword>
<organism evidence="7 8">
    <name type="scientific">Molorchus minor</name>
    <dbReference type="NCBI Taxonomy" id="1323400"/>
    <lineage>
        <taxon>Eukaryota</taxon>
        <taxon>Metazoa</taxon>
        <taxon>Ecdysozoa</taxon>
        <taxon>Arthropoda</taxon>
        <taxon>Hexapoda</taxon>
        <taxon>Insecta</taxon>
        <taxon>Pterygota</taxon>
        <taxon>Neoptera</taxon>
        <taxon>Endopterygota</taxon>
        <taxon>Coleoptera</taxon>
        <taxon>Polyphaga</taxon>
        <taxon>Cucujiformia</taxon>
        <taxon>Chrysomeloidea</taxon>
        <taxon>Cerambycidae</taxon>
        <taxon>Lamiinae</taxon>
        <taxon>Monochamini</taxon>
        <taxon>Molorchus</taxon>
    </lineage>
</organism>
<evidence type="ECO:0000313" key="8">
    <source>
        <dbReference type="Proteomes" id="UP001162164"/>
    </source>
</evidence>
<dbReference type="Proteomes" id="UP001162164">
    <property type="component" value="Unassembled WGS sequence"/>
</dbReference>
<sequence>MAWSMASYQRLLRVSLRNKHNITWTATIVQFMWHFLVTEKLGDLLK</sequence>
<dbReference type="InterPro" id="IPR018629">
    <property type="entry name" value="XK-rel"/>
</dbReference>
<evidence type="ECO:0000256" key="2">
    <source>
        <dbReference type="ARBA" id="ARBA00008789"/>
    </source>
</evidence>
<keyword evidence="5 6" id="KW-0472">Membrane</keyword>
<gene>
    <name evidence="7" type="ORF">NQ317_003440</name>
</gene>
<dbReference type="Pfam" id="PF09815">
    <property type="entry name" value="XK-related"/>
    <property type="match status" value="1"/>
</dbReference>
<evidence type="ECO:0000313" key="7">
    <source>
        <dbReference type="EMBL" id="KAJ8971150.1"/>
    </source>
</evidence>
<comment type="caution">
    <text evidence="6">Lacks conserved residue(s) required for the propagation of feature annotation.</text>
</comment>
<evidence type="ECO:0000256" key="3">
    <source>
        <dbReference type="ARBA" id="ARBA00022692"/>
    </source>
</evidence>
<accession>A0ABQ9J1Q4</accession>
<name>A0ABQ9J1Q4_9CUCU</name>